<dbReference type="Proteomes" id="UP001268089">
    <property type="component" value="Unassembled WGS sequence"/>
</dbReference>
<dbReference type="InterPro" id="IPR003329">
    <property type="entry name" value="Cytidylyl_trans"/>
</dbReference>
<dbReference type="Gene3D" id="3.90.550.10">
    <property type="entry name" value="Spore Coat Polysaccharide Biosynthesis Protein SpsA, Chain A"/>
    <property type="match status" value="1"/>
</dbReference>
<sequence length="248" mass="27368">MSDPRVVISVEGRIASTRLPGKILYPLAGRPMIEQIVRRAKRAERVHEVLVATTVNAADQVVVDLCHRIGCKVHQGSVEDISERILGAAGDADIIVQITGDCPLVDPALIDHAVALLVAEKADYVSNSLHECTYPIGFDVRAFTSAALRKSMELSDDPIDRVHGSYFIARRPDLFKHVGWEAPDHLRYPGLRLTVDEPSDYALVHKIYETLHQSNEAFAVEDIIALIHRNPAWAMINAAVQQKQASEG</sequence>
<protein>
    <submittedName>
        <fullName evidence="1">Spore coat polysaccharide biosynthesis protein SpsF</fullName>
    </submittedName>
</protein>
<dbReference type="SUPFAM" id="SSF53448">
    <property type="entry name" value="Nucleotide-diphospho-sugar transferases"/>
    <property type="match status" value="1"/>
</dbReference>
<dbReference type="PANTHER" id="PTHR42866">
    <property type="entry name" value="3-DEOXY-MANNO-OCTULOSONATE CYTIDYLYLTRANSFERASE"/>
    <property type="match status" value="1"/>
</dbReference>
<keyword evidence="2" id="KW-1185">Reference proteome</keyword>
<dbReference type="Pfam" id="PF02348">
    <property type="entry name" value="CTP_transf_3"/>
    <property type="match status" value="1"/>
</dbReference>
<evidence type="ECO:0000313" key="2">
    <source>
        <dbReference type="Proteomes" id="UP001268089"/>
    </source>
</evidence>
<accession>A0ABU1ZKF8</accession>
<dbReference type="RefSeq" id="WP_310340552.1">
    <property type="nucleotide sequence ID" value="NZ_JAVDXO010000002.1"/>
</dbReference>
<name>A0ABU1ZKF8_9BURK</name>
<organism evidence="1 2">
    <name type="scientific">Rhodoferax saidenbachensis</name>
    <dbReference type="NCBI Taxonomy" id="1484693"/>
    <lineage>
        <taxon>Bacteria</taxon>
        <taxon>Pseudomonadati</taxon>
        <taxon>Pseudomonadota</taxon>
        <taxon>Betaproteobacteria</taxon>
        <taxon>Burkholderiales</taxon>
        <taxon>Comamonadaceae</taxon>
        <taxon>Rhodoferax</taxon>
    </lineage>
</organism>
<comment type="caution">
    <text evidence="1">The sequence shown here is derived from an EMBL/GenBank/DDBJ whole genome shotgun (WGS) entry which is preliminary data.</text>
</comment>
<dbReference type="PANTHER" id="PTHR42866:SF1">
    <property type="entry name" value="SPORE COAT POLYSACCHARIDE BIOSYNTHESIS PROTEIN SPSF"/>
    <property type="match status" value="1"/>
</dbReference>
<dbReference type="CDD" id="cd02518">
    <property type="entry name" value="GT2_SpsF"/>
    <property type="match status" value="1"/>
</dbReference>
<evidence type="ECO:0000313" key="1">
    <source>
        <dbReference type="EMBL" id="MDR7306036.1"/>
    </source>
</evidence>
<dbReference type="InterPro" id="IPR029044">
    <property type="entry name" value="Nucleotide-diphossugar_trans"/>
</dbReference>
<dbReference type="EMBL" id="JAVDXO010000002">
    <property type="protein sequence ID" value="MDR7306036.1"/>
    <property type="molecule type" value="Genomic_DNA"/>
</dbReference>
<gene>
    <name evidence="1" type="ORF">J2X15_001314</name>
</gene>
<reference evidence="1 2" key="1">
    <citation type="submission" date="2023-07" db="EMBL/GenBank/DDBJ databases">
        <title>Sorghum-associated microbial communities from plants grown in Nebraska, USA.</title>
        <authorList>
            <person name="Schachtman D."/>
        </authorList>
    </citation>
    <scope>NUCLEOTIDE SEQUENCE [LARGE SCALE GENOMIC DNA]</scope>
    <source>
        <strain evidence="1 2">BE308</strain>
    </source>
</reference>
<proteinExistence type="predicted"/>